<comment type="similarity">
    <text evidence="9">Belongs to the small GTPase superfamily. Arf family.</text>
</comment>
<evidence type="ECO:0000256" key="3">
    <source>
        <dbReference type="ARBA" id="ARBA00023134"/>
    </source>
</evidence>
<dbReference type="InterPro" id="IPR005225">
    <property type="entry name" value="Small_GTP-bd"/>
</dbReference>
<feature type="binding site" evidence="7">
    <location>
        <begin position="120"/>
        <end position="123"/>
    </location>
    <ligand>
        <name>GTP</name>
        <dbReference type="ChEBI" id="CHEBI:37565"/>
    </ligand>
</feature>
<reference evidence="10" key="1">
    <citation type="journal article" date="2021" name="Genome Biol. Evol.">
        <title>A High-Quality Reference Genome for a Parasitic Bivalve with Doubly Uniparental Inheritance (Bivalvia: Unionida).</title>
        <authorList>
            <person name="Smith C.H."/>
        </authorList>
    </citation>
    <scope>NUCLEOTIDE SEQUENCE</scope>
    <source>
        <strain evidence="10">CHS0354</strain>
    </source>
</reference>
<feature type="binding site" evidence="8">
    <location>
        <position position="37"/>
    </location>
    <ligand>
        <name>Mg(2+)</name>
        <dbReference type="ChEBI" id="CHEBI:18420"/>
    </ligand>
</feature>
<keyword evidence="3 7" id="KW-0342">GTP-binding</keyword>
<name>A0AAE0SP94_9BIVA</name>
<evidence type="ECO:0000256" key="7">
    <source>
        <dbReference type="PIRSR" id="PIRSR606689-1"/>
    </source>
</evidence>
<dbReference type="Proteomes" id="UP001195483">
    <property type="component" value="Unassembled WGS sequence"/>
</dbReference>
<dbReference type="SMART" id="SM00177">
    <property type="entry name" value="ARF"/>
    <property type="match status" value="1"/>
</dbReference>
<dbReference type="GO" id="GO:0005525">
    <property type="term" value="F:GTP binding"/>
    <property type="evidence" value="ECO:0007669"/>
    <property type="project" value="UniProtKB-KW"/>
</dbReference>
<dbReference type="PROSITE" id="PS51417">
    <property type="entry name" value="ARF"/>
    <property type="match status" value="1"/>
</dbReference>
<comment type="function">
    <text evidence="5">May play a role in apoptosis. May act as a tumor suppressor.</text>
</comment>
<evidence type="ECO:0000313" key="10">
    <source>
        <dbReference type="EMBL" id="KAK3595118.1"/>
    </source>
</evidence>
<keyword evidence="8" id="KW-0460">Magnesium</keyword>
<evidence type="ECO:0000256" key="5">
    <source>
        <dbReference type="ARBA" id="ARBA00054648"/>
    </source>
</evidence>
<evidence type="ECO:0000313" key="11">
    <source>
        <dbReference type="Proteomes" id="UP001195483"/>
    </source>
</evidence>
<dbReference type="PROSITE" id="PS51419">
    <property type="entry name" value="RAB"/>
    <property type="match status" value="1"/>
</dbReference>
<dbReference type="SMART" id="SM00178">
    <property type="entry name" value="SAR"/>
    <property type="match status" value="1"/>
</dbReference>
<accession>A0AAE0SP94</accession>
<evidence type="ECO:0000256" key="6">
    <source>
        <dbReference type="ARBA" id="ARBA00072409"/>
    </source>
</evidence>
<keyword evidence="4" id="KW-0449">Lipoprotein</keyword>
<dbReference type="AlphaFoldDB" id="A0AAE0SP94"/>
<evidence type="ECO:0000256" key="1">
    <source>
        <dbReference type="ARBA" id="ARBA00022707"/>
    </source>
</evidence>
<protein>
    <recommendedName>
        <fullName evidence="6">ADP-ribosylation factor-like protein 11</fullName>
    </recommendedName>
</protein>
<evidence type="ECO:0000256" key="4">
    <source>
        <dbReference type="ARBA" id="ARBA00023288"/>
    </source>
</evidence>
<dbReference type="Pfam" id="PF00025">
    <property type="entry name" value="Arf"/>
    <property type="match status" value="1"/>
</dbReference>
<dbReference type="PRINTS" id="PR00328">
    <property type="entry name" value="SAR1GTPBP"/>
</dbReference>
<sequence>MGGSSSVQIAMVGLDTSGKTTVLYRLKFNEYTNTSTTIGFNCEKIKVTSGRAKGVLMTIWDVGGQDKTRPLWKSYTRSADGIIYVVDSEDKERVEEAKMELIKLLKSPDNPGLPVIVLANKQDLPKALSPKDIEKMLGLHELPPNQLWSLEPTCAITGEGLQEAMDSMCRLIEKRKKTKRKR</sequence>
<organism evidence="10 11">
    <name type="scientific">Potamilus streckersoni</name>
    <dbReference type="NCBI Taxonomy" id="2493646"/>
    <lineage>
        <taxon>Eukaryota</taxon>
        <taxon>Metazoa</taxon>
        <taxon>Spiralia</taxon>
        <taxon>Lophotrochozoa</taxon>
        <taxon>Mollusca</taxon>
        <taxon>Bivalvia</taxon>
        <taxon>Autobranchia</taxon>
        <taxon>Heteroconchia</taxon>
        <taxon>Palaeoheterodonta</taxon>
        <taxon>Unionida</taxon>
        <taxon>Unionoidea</taxon>
        <taxon>Unionidae</taxon>
        <taxon>Ambleminae</taxon>
        <taxon>Lampsilini</taxon>
        <taxon>Potamilus</taxon>
    </lineage>
</organism>
<reference evidence="10" key="3">
    <citation type="submission" date="2023-05" db="EMBL/GenBank/DDBJ databases">
        <authorList>
            <person name="Smith C.H."/>
        </authorList>
    </citation>
    <scope>NUCLEOTIDE SEQUENCE</scope>
    <source>
        <strain evidence="10">CHS0354</strain>
        <tissue evidence="10">Mantle</tissue>
    </source>
</reference>
<evidence type="ECO:0000256" key="9">
    <source>
        <dbReference type="RuleBase" id="RU003925"/>
    </source>
</evidence>
<keyword evidence="1" id="KW-0519">Myristate</keyword>
<feature type="binding site" evidence="7">
    <location>
        <position position="64"/>
    </location>
    <ligand>
        <name>GTP</name>
        <dbReference type="ChEBI" id="CHEBI:37565"/>
    </ligand>
</feature>
<dbReference type="SUPFAM" id="SSF52540">
    <property type="entry name" value="P-loop containing nucleoside triphosphate hydrolases"/>
    <property type="match status" value="1"/>
</dbReference>
<feature type="binding site" evidence="7">
    <location>
        <begin position="13"/>
        <end position="20"/>
    </location>
    <ligand>
        <name>GTP</name>
        <dbReference type="ChEBI" id="CHEBI:37565"/>
    </ligand>
</feature>
<dbReference type="Gene3D" id="3.40.50.300">
    <property type="entry name" value="P-loop containing nucleotide triphosphate hydrolases"/>
    <property type="match status" value="1"/>
</dbReference>
<dbReference type="EMBL" id="JAEAOA010000201">
    <property type="protein sequence ID" value="KAK3595118.1"/>
    <property type="molecule type" value="Genomic_DNA"/>
</dbReference>
<dbReference type="NCBIfam" id="TIGR00231">
    <property type="entry name" value="small_GTP"/>
    <property type="match status" value="1"/>
</dbReference>
<proteinExistence type="inferred from homology"/>
<keyword evidence="11" id="KW-1185">Reference proteome</keyword>
<reference evidence="10" key="2">
    <citation type="journal article" date="2021" name="Genome Biol. Evol.">
        <title>Developing a high-quality reference genome for a parasitic bivalve with doubly uniparental inheritance (Bivalvia: Unionida).</title>
        <authorList>
            <person name="Smith C.H."/>
        </authorList>
    </citation>
    <scope>NUCLEOTIDE SEQUENCE</scope>
    <source>
        <strain evidence="10">CHS0354</strain>
        <tissue evidence="10">Mantle</tissue>
    </source>
</reference>
<dbReference type="FunFam" id="3.40.50.300:FF:000898">
    <property type="entry name" value="ADP-ribosylation factor-like protein 11"/>
    <property type="match status" value="1"/>
</dbReference>
<dbReference type="InterPro" id="IPR027417">
    <property type="entry name" value="P-loop_NTPase"/>
</dbReference>
<comment type="caution">
    <text evidence="10">The sequence shown here is derived from an EMBL/GenBank/DDBJ whole genome shotgun (WGS) entry which is preliminary data.</text>
</comment>
<dbReference type="SMART" id="SM00175">
    <property type="entry name" value="RAB"/>
    <property type="match status" value="1"/>
</dbReference>
<dbReference type="GO" id="GO:0003924">
    <property type="term" value="F:GTPase activity"/>
    <property type="evidence" value="ECO:0007669"/>
    <property type="project" value="InterPro"/>
</dbReference>
<evidence type="ECO:0000256" key="8">
    <source>
        <dbReference type="PIRSR" id="PIRSR606689-2"/>
    </source>
</evidence>
<dbReference type="GO" id="GO:0046872">
    <property type="term" value="F:metal ion binding"/>
    <property type="evidence" value="ECO:0007669"/>
    <property type="project" value="UniProtKB-KW"/>
</dbReference>
<dbReference type="PANTHER" id="PTHR11711">
    <property type="entry name" value="ADP RIBOSYLATION FACTOR-RELATED"/>
    <property type="match status" value="1"/>
</dbReference>
<feature type="binding site" evidence="8">
    <location>
        <position position="20"/>
    </location>
    <ligand>
        <name>Mg(2+)</name>
        <dbReference type="ChEBI" id="CHEBI:18420"/>
    </ligand>
</feature>
<keyword evidence="8" id="KW-0479">Metal-binding</keyword>
<keyword evidence="2 7" id="KW-0547">Nucleotide-binding</keyword>
<dbReference type="InterPro" id="IPR024156">
    <property type="entry name" value="Small_GTPase_ARF"/>
</dbReference>
<gene>
    <name evidence="10" type="ORF">CHS0354_002372</name>
</gene>
<evidence type="ECO:0000256" key="2">
    <source>
        <dbReference type="ARBA" id="ARBA00022741"/>
    </source>
</evidence>
<dbReference type="InterPro" id="IPR006689">
    <property type="entry name" value="Small_GTPase_ARF/SAR"/>
</dbReference>